<evidence type="ECO:0008006" key="2">
    <source>
        <dbReference type="Google" id="ProtNLM"/>
    </source>
</evidence>
<reference evidence="1" key="1">
    <citation type="submission" date="2016-09" db="EMBL/GenBank/DDBJ databases">
        <title>Draft genome of thermotolerant cyanobacterium Desertifilum sp. strain IPPAS B-1220.</title>
        <authorList>
            <person name="Sinetova M.A."/>
            <person name="Bolakhan K."/>
            <person name="Zayadan B.K."/>
            <person name="Mironov K.S."/>
            <person name="Ustinova V."/>
            <person name="Kupriyanova E.V."/>
            <person name="Sidorov R.A."/>
            <person name="Skrypnik A.N."/>
            <person name="Gogoleva N.E."/>
            <person name="Gogolev Y.V."/>
            <person name="Los D.A."/>
        </authorList>
    </citation>
    <scope>NUCLEOTIDE SEQUENCE [LARGE SCALE GENOMIC DNA]</scope>
    <source>
        <strain evidence="1">IPPAS B-1220</strain>
    </source>
</reference>
<sequence length="185" mass="20000">MLTLVICPGIHDRLLTEQFVEGLRLGEMPGLKVVTFPASGIGAVSSADISQFLWRQVGDPWRSSELLFISFSAGVVGAIGAAWAWQGFGGKVKAFIAIDGWGVPLVGFFPIHRVSHDYFTHWSSALLGSGSDSFYADPGVEHLTLWRSPQTVFGWQQTGGSQKIRTTAAEFIATAIARYHSPSSS</sequence>
<comment type="caution">
    <text evidence="1">The sequence shown here is derived from an EMBL/GenBank/DDBJ whole genome shotgun (WGS) entry which is preliminary data.</text>
</comment>
<dbReference type="RefSeq" id="WP_069967693.1">
    <property type="nucleotide sequence ID" value="NZ_CM124774.1"/>
</dbReference>
<dbReference type="OrthoDB" id="529979at2"/>
<gene>
    <name evidence="1" type="ORF">BH720_13275</name>
</gene>
<organism evidence="1">
    <name type="scientific">Desertifilum tharense IPPAS B-1220</name>
    <dbReference type="NCBI Taxonomy" id="1781255"/>
    <lineage>
        <taxon>Bacteria</taxon>
        <taxon>Bacillati</taxon>
        <taxon>Cyanobacteriota</taxon>
        <taxon>Cyanophyceae</taxon>
        <taxon>Desertifilales</taxon>
        <taxon>Desertifilaceae</taxon>
        <taxon>Desertifilum</taxon>
    </lineage>
</organism>
<evidence type="ECO:0000313" key="1">
    <source>
        <dbReference type="EMBL" id="OEJ74745.1"/>
    </source>
</evidence>
<accession>A0A1E5QJ90</accession>
<dbReference type="STRING" id="1781255.BH720_13275"/>
<dbReference type="EMBL" id="MJGC01000062">
    <property type="protein sequence ID" value="OEJ74745.1"/>
    <property type="molecule type" value="Genomic_DNA"/>
</dbReference>
<dbReference type="AlphaFoldDB" id="A0A1E5QJ90"/>
<protein>
    <recommendedName>
        <fullName evidence="2">Alpha/beta hydrolase</fullName>
    </recommendedName>
</protein>
<proteinExistence type="predicted"/>
<name>A0A1E5QJ90_9CYAN</name>